<keyword evidence="1" id="KW-0812">Transmembrane</keyword>
<dbReference type="STRING" id="288705.RSal33209_2253"/>
<proteinExistence type="predicted"/>
<dbReference type="Proteomes" id="UP000002007">
    <property type="component" value="Chromosome"/>
</dbReference>
<dbReference type="EMBL" id="CP000910">
    <property type="protein sequence ID" value="ABY23984.1"/>
    <property type="molecule type" value="Genomic_DNA"/>
</dbReference>
<gene>
    <name evidence="2" type="ordered locus">RSal33209_2253</name>
</gene>
<organism evidence="2 3">
    <name type="scientific">Renibacterium salmoninarum (strain ATCC 33209 / DSM 20767 / JCM 11484 / NBRC 15589 / NCIMB 2235)</name>
    <dbReference type="NCBI Taxonomy" id="288705"/>
    <lineage>
        <taxon>Bacteria</taxon>
        <taxon>Bacillati</taxon>
        <taxon>Actinomycetota</taxon>
        <taxon>Actinomycetes</taxon>
        <taxon>Micrococcales</taxon>
        <taxon>Micrococcaceae</taxon>
        <taxon>Renibacterium</taxon>
    </lineage>
</organism>
<name>A9WT46_RENSM</name>
<evidence type="ECO:0000313" key="2">
    <source>
        <dbReference type="EMBL" id="ABY23984.1"/>
    </source>
</evidence>
<keyword evidence="3" id="KW-1185">Reference proteome</keyword>
<dbReference type="HOGENOM" id="CLU_1676437_0_0_11"/>
<reference evidence="3" key="1">
    <citation type="journal article" date="2008" name="J. Bacteriol.">
        <title>Genome sequence of the fish pathogen Renibacterium salmoninarum suggests reductive evolution away from an environmental Arthrobacter ancestor.</title>
        <authorList>
            <person name="Wiens G.D."/>
            <person name="Rockey D.D."/>
            <person name="Wu Z."/>
            <person name="Chang J."/>
            <person name="Levy R."/>
            <person name="Crane S."/>
            <person name="Chen D.S."/>
            <person name="Capri G.R."/>
            <person name="Burnett J.R."/>
            <person name="Sudheesh P.S."/>
            <person name="Schipma M.J."/>
            <person name="Burd H."/>
            <person name="Bhattacharyya A."/>
            <person name="Rhodes L.D."/>
            <person name="Kaul R."/>
            <person name="Strom M.S."/>
        </authorList>
    </citation>
    <scope>NUCLEOTIDE SEQUENCE [LARGE SCALE GENOMIC DNA]</scope>
    <source>
        <strain evidence="3">ATCC 33209 / DSM 20767 / JCM 11484 / NBRC 15589 / NCIMB 2235</strain>
    </source>
</reference>
<feature type="transmembrane region" description="Helical" evidence="1">
    <location>
        <begin position="103"/>
        <end position="121"/>
    </location>
</feature>
<evidence type="ECO:0000256" key="1">
    <source>
        <dbReference type="SAM" id="Phobius"/>
    </source>
</evidence>
<dbReference type="RefSeq" id="WP_012245649.1">
    <property type="nucleotide sequence ID" value="NC_010168.1"/>
</dbReference>
<protein>
    <submittedName>
        <fullName evidence="2">Uncharacterized protein</fullName>
    </submittedName>
</protein>
<dbReference type="KEGG" id="rsa:RSal33209_2253"/>
<feature type="transmembrane region" description="Helical" evidence="1">
    <location>
        <begin position="70"/>
        <end position="91"/>
    </location>
</feature>
<keyword evidence="1" id="KW-1133">Transmembrane helix</keyword>
<feature type="transmembrane region" description="Helical" evidence="1">
    <location>
        <begin position="127"/>
        <end position="150"/>
    </location>
</feature>
<sequence length="157" mass="17226">MLMYLSLLLLWSAARLIIVRSEQLSFFSPAEWPRRTVSKAIILGWCLVQTLGTAVLLAFATAGQLTELPAAAHIALVLLAAHSVFALVAVFCYPRNPIRSGKLLRYATLAHLLFVVPAFFFDYPFAALVGAGIDVAIIIGLSKVSFATLFRRLVVHR</sequence>
<dbReference type="AlphaFoldDB" id="A9WT46"/>
<accession>A9WT46</accession>
<keyword evidence="1" id="KW-0472">Membrane</keyword>
<evidence type="ECO:0000313" key="3">
    <source>
        <dbReference type="Proteomes" id="UP000002007"/>
    </source>
</evidence>